<keyword evidence="3" id="KW-1185">Reference proteome</keyword>
<keyword evidence="1" id="KW-0472">Membrane</keyword>
<dbReference type="AlphaFoldDB" id="A0A1I3WC03"/>
<dbReference type="EMBL" id="FORY01000023">
    <property type="protein sequence ID" value="SFK04759.1"/>
    <property type="molecule type" value="Genomic_DNA"/>
</dbReference>
<name>A0A1I3WC03_9RHOB</name>
<reference evidence="2 3" key="1">
    <citation type="submission" date="2016-10" db="EMBL/GenBank/DDBJ databases">
        <authorList>
            <person name="de Groot N.N."/>
        </authorList>
    </citation>
    <scope>NUCLEOTIDE SEQUENCE [LARGE SCALE GENOMIC DNA]</scope>
    <source>
        <strain evidence="2 3">CGMCC 1.8891</strain>
    </source>
</reference>
<keyword evidence="1" id="KW-1133">Transmembrane helix</keyword>
<accession>A0A1I3WC03</accession>
<evidence type="ECO:0000313" key="3">
    <source>
        <dbReference type="Proteomes" id="UP000183299"/>
    </source>
</evidence>
<evidence type="ECO:0000313" key="2">
    <source>
        <dbReference type="EMBL" id="SFK04759.1"/>
    </source>
</evidence>
<feature type="transmembrane region" description="Helical" evidence="1">
    <location>
        <begin position="29"/>
        <end position="46"/>
    </location>
</feature>
<dbReference type="Proteomes" id="UP000183299">
    <property type="component" value="Unassembled WGS sequence"/>
</dbReference>
<proteinExistence type="predicted"/>
<sequence>MSEILLPLGSFVIFAISVSIGYTMRKHHWWKPVAVIACIVLLLGYLRYAAQGTGWEGIGLVIIGIFAILPAGIGLTCGVGFGWYKNTRKPDTAPTPGDHQSKSE</sequence>
<dbReference type="GeneID" id="98664407"/>
<keyword evidence="1" id="KW-0812">Transmembrane</keyword>
<dbReference type="OrthoDB" id="9962381at2"/>
<evidence type="ECO:0000256" key="1">
    <source>
        <dbReference type="SAM" id="Phobius"/>
    </source>
</evidence>
<organism evidence="2 3">
    <name type="scientific">Celeribacter halophilus</name>
    <dbReference type="NCBI Taxonomy" id="576117"/>
    <lineage>
        <taxon>Bacteria</taxon>
        <taxon>Pseudomonadati</taxon>
        <taxon>Pseudomonadota</taxon>
        <taxon>Alphaproteobacteria</taxon>
        <taxon>Rhodobacterales</taxon>
        <taxon>Roseobacteraceae</taxon>
        <taxon>Celeribacter</taxon>
    </lineage>
</organism>
<protein>
    <submittedName>
        <fullName evidence="2">Uncharacterized protein</fullName>
    </submittedName>
</protein>
<gene>
    <name evidence="2" type="ORF">SAMN04488138_1232</name>
</gene>
<feature type="transmembrane region" description="Helical" evidence="1">
    <location>
        <begin position="58"/>
        <end position="84"/>
    </location>
</feature>
<dbReference type="RefSeq" id="WP_066606546.1">
    <property type="nucleotide sequence ID" value="NZ_FORY01000023.1"/>
</dbReference>